<evidence type="ECO:0000313" key="4">
    <source>
        <dbReference type="Proteomes" id="UP000030905"/>
    </source>
</evidence>
<dbReference type="KEGG" id="cpae:CPAST_c16920"/>
<dbReference type="Proteomes" id="UP000028042">
    <property type="component" value="Unassembled WGS sequence"/>
</dbReference>
<proteinExistence type="predicted"/>
<reference evidence="2" key="2">
    <citation type="submission" date="2015-10" db="EMBL/GenBank/DDBJ databases">
        <title>Improved Draft Genome Sequence of Clostridium pasteurianum Strain ATCC 6013 (DSM 525) Using a Hybrid Next-Generation Sequencing Approach.</title>
        <authorList>
            <person name="Pyne M.E."/>
            <person name="Utturkar S.M."/>
            <person name="Brown S.D."/>
            <person name="Moo-Young M."/>
            <person name="Chung D.A."/>
            <person name="Chou P.C."/>
        </authorList>
    </citation>
    <scope>NUCLEOTIDE SEQUENCE</scope>
    <source>
        <strain evidence="2">ATCC 6013</strain>
    </source>
</reference>
<sequence>MLNNYIENVIRNSGKGRRKRQSIKFKEEISNEKKLRLFSSSTKTSKDFIILKCIMKSCYYNEFYTFPESAVED</sequence>
<dbReference type="GeneID" id="93076217"/>
<dbReference type="EMBL" id="JPGY02000001">
    <property type="protein sequence ID" value="KRU12242.1"/>
    <property type="molecule type" value="Genomic_DNA"/>
</dbReference>
<dbReference type="AlphaFoldDB" id="A0A0H3J4E3"/>
<dbReference type="RefSeq" id="WP_143756571.1">
    <property type="nucleotide sequence ID" value="NZ_ANZB01000004.1"/>
</dbReference>
<dbReference type="KEGG" id="cpat:CLPA_c16920"/>
<dbReference type="EMBL" id="CP009268">
    <property type="protein sequence ID" value="AJA51750.1"/>
    <property type="molecule type" value="Genomic_DNA"/>
</dbReference>
<evidence type="ECO:0000313" key="3">
    <source>
        <dbReference type="Proteomes" id="UP000028042"/>
    </source>
</evidence>
<name>A0A0H3J4E3_CLOPA</name>
<reference evidence="1 4" key="1">
    <citation type="journal article" date="2015" name="Genome Announc.">
        <title>Complete Genome Sequence of the Nitrogen-Fixing and Solvent-Producing Clostridium pasteurianum DSM 525.</title>
        <authorList>
            <person name="Poehlein A."/>
            <person name="Grosse-Honebrink A."/>
            <person name="Zhang Y."/>
            <person name="Minton N.P."/>
            <person name="Daniel R."/>
        </authorList>
    </citation>
    <scope>NUCLEOTIDE SEQUENCE [LARGE SCALE GENOMIC DNA]</scope>
    <source>
        <strain evidence="1">DSM 525</strain>
        <strain evidence="4">DSM 525 / ATCC 6013</strain>
    </source>
</reference>
<accession>A0A0H3J4E3</accession>
<evidence type="ECO:0000313" key="1">
    <source>
        <dbReference type="EMBL" id="AJA51750.1"/>
    </source>
</evidence>
<organism evidence="1 4">
    <name type="scientific">Clostridium pasteurianum DSM 525 = ATCC 6013</name>
    <dbReference type="NCBI Taxonomy" id="1262449"/>
    <lineage>
        <taxon>Bacteria</taxon>
        <taxon>Bacillati</taxon>
        <taxon>Bacillota</taxon>
        <taxon>Clostridia</taxon>
        <taxon>Eubacteriales</taxon>
        <taxon>Clostridiaceae</taxon>
        <taxon>Clostridium</taxon>
    </lineage>
</organism>
<reference evidence="2 3" key="3">
    <citation type="journal article" name="Genome Announc.">
        <title>Improved Draft Genome Sequence of Clostridium pasteurianum Strain ATCC 6013 (DSM 525) Using a Hybrid Next-Generation Sequencing Approach.</title>
        <authorList>
            <person name="Pyne M.E."/>
            <person name="Utturkar S."/>
            <person name="Brown S.D."/>
            <person name="Moo-Young M."/>
            <person name="Chung D.A."/>
            <person name="Chou C.P."/>
        </authorList>
    </citation>
    <scope>NUCLEOTIDE SEQUENCE [LARGE SCALE GENOMIC DNA]</scope>
    <source>
        <strain evidence="2 3">ATCC 6013</strain>
    </source>
</reference>
<gene>
    <name evidence="1" type="ORF">CLPA_c16920</name>
    <name evidence="2" type="ORF">CP6013_01489</name>
</gene>
<protein>
    <submittedName>
        <fullName evidence="1">Uncharacterized protein</fullName>
    </submittedName>
</protein>
<evidence type="ECO:0000313" key="2">
    <source>
        <dbReference type="EMBL" id="KRU12242.1"/>
    </source>
</evidence>
<keyword evidence="4" id="KW-1185">Reference proteome</keyword>
<dbReference type="Proteomes" id="UP000030905">
    <property type="component" value="Chromosome"/>
</dbReference>